<evidence type="ECO:0000313" key="2">
    <source>
        <dbReference type="EMBL" id="BCO34300.1"/>
    </source>
</evidence>
<gene>
    <name evidence="2" type="ORF">MHEC_07330</name>
</gene>
<dbReference type="Proteomes" id="UP000595446">
    <property type="component" value="Chromosome"/>
</dbReference>
<dbReference type="InterPro" id="IPR002878">
    <property type="entry name" value="ChsH2_C"/>
</dbReference>
<dbReference type="AlphaFoldDB" id="A0A2G8B4Q6"/>
<name>A0A2G8B4Q6_9MYCO</name>
<dbReference type="InterPro" id="IPR012340">
    <property type="entry name" value="NA-bd_OB-fold"/>
</dbReference>
<proteinExistence type="predicted"/>
<sequence>MTTVADATMDWLLETALAPDADDEVIRPLYEAAARCELMLPCCAECDLPLELDQQVCDRCGCQQRHWVPVEPIGVVHSSTLMHRREAGLVRAEHPYPIVDVELTSGHRIVMTTAAPCHSAPPIGAAVRIGYRRLGHVAIPAIDTWEDNT</sequence>
<dbReference type="SUPFAM" id="SSF50249">
    <property type="entry name" value="Nucleic acid-binding proteins"/>
    <property type="match status" value="1"/>
</dbReference>
<dbReference type="EMBL" id="AP024237">
    <property type="protein sequence ID" value="BCO34300.1"/>
    <property type="molecule type" value="Genomic_DNA"/>
</dbReference>
<reference evidence="2 3" key="1">
    <citation type="submission" date="2020-12" db="EMBL/GenBank/DDBJ databases">
        <title>Complete genome sequence of Mycobacterium heckeshornense JCM 15655T, closely related to a pathogenic non-tuberculous mycobacterial species Mycobacterium xenopi.</title>
        <authorList>
            <person name="Yoshida M."/>
            <person name="Fukano H."/>
            <person name="Asakura T."/>
            <person name="Suzuki M."/>
            <person name="Hoshino Y."/>
        </authorList>
    </citation>
    <scope>NUCLEOTIDE SEQUENCE [LARGE SCALE GENOMIC DNA]</scope>
    <source>
        <strain evidence="2 3">JCM 15655</strain>
    </source>
</reference>
<dbReference type="OrthoDB" id="4374555at2"/>
<protein>
    <recommendedName>
        <fullName evidence="1">ChsH2 C-terminal OB-fold domain-containing protein</fullName>
    </recommendedName>
</protein>
<dbReference type="RefSeq" id="WP_048889825.1">
    <property type="nucleotide sequence ID" value="NZ_AP024237.1"/>
</dbReference>
<dbReference type="STRING" id="110505.ACT16_02330"/>
<evidence type="ECO:0000259" key="1">
    <source>
        <dbReference type="Pfam" id="PF01796"/>
    </source>
</evidence>
<evidence type="ECO:0000313" key="3">
    <source>
        <dbReference type="Proteomes" id="UP000595446"/>
    </source>
</evidence>
<keyword evidence="3" id="KW-1185">Reference proteome</keyword>
<organism evidence="2 3">
    <name type="scientific">Mycobacterium heckeshornense</name>
    <dbReference type="NCBI Taxonomy" id="110505"/>
    <lineage>
        <taxon>Bacteria</taxon>
        <taxon>Bacillati</taxon>
        <taxon>Actinomycetota</taxon>
        <taxon>Actinomycetes</taxon>
        <taxon>Mycobacteriales</taxon>
        <taxon>Mycobacteriaceae</taxon>
        <taxon>Mycobacterium</taxon>
    </lineage>
</organism>
<dbReference type="Pfam" id="PF01796">
    <property type="entry name" value="OB_ChsH2_C"/>
    <property type="match status" value="1"/>
</dbReference>
<feature type="domain" description="ChsH2 C-terminal OB-fold" evidence="1">
    <location>
        <begin position="67"/>
        <end position="130"/>
    </location>
</feature>
<accession>A0A2G8B4Q6</accession>